<dbReference type="Gene3D" id="1.10.30.50">
    <property type="match status" value="1"/>
</dbReference>
<keyword evidence="4" id="KW-1185">Reference proteome</keyword>
<comment type="caution">
    <text evidence="3">The sequence shown here is derived from an EMBL/GenBank/DDBJ whole genome shotgun (WGS) entry which is preliminary data.</text>
</comment>
<accession>A0AA40SNI3</accession>
<dbReference type="GO" id="GO:0003676">
    <property type="term" value="F:nucleic acid binding"/>
    <property type="evidence" value="ECO:0007669"/>
    <property type="project" value="InterPro"/>
</dbReference>
<dbReference type="CDD" id="cd00085">
    <property type="entry name" value="HNHc"/>
    <property type="match status" value="1"/>
</dbReference>
<keyword evidence="3" id="KW-0378">Hydrolase</keyword>
<sequence length="448" mass="47817">MSSPLDALADTVHAVRELWPGEQLDALAGADLVKVNNLLGAARRQLDAAVTKVTAEISRQSRPELGPESLAKKHGFRNANSLLSGSLGTTGGEAAKLIEVGEATAPRVLLTGERAPARFPHVAAALSAGRIGAAAASVITTMLKRVQIRAGAEAVDEAEQTLVAQAAGLSIDLLRKVVRSAEAYLDPEGVAAREEELRASRYLRMWEDPDGALMFNGRVGPEHAAPVKTVIEGFVTAELAAQRAAEASDDPDVPHRTIPMIQADALVRLCEHVLACEHSDVPLGGATVIVRVSLEDLENGTGHGTIDGLSAPISIGTVRRMAADGGVIPCVLGTESEIIDWGRQRRLFTKAQRRAICERDHGCARCGAPPGITKVHHIRWWSRGGTTDMNNGVLLCEACHHLIHDNGWDIRIEGVGTKAKVWFIPPAHVDPGRTPQLGVRHRYDHTAA</sequence>
<reference evidence="3 4" key="1">
    <citation type="submission" date="2020-08" db="EMBL/GenBank/DDBJ databases">
        <title>Sequencing the genomes of 1000 actinobacteria strains.</title>
        <authorList>
            <person name="Klenk H.-P."/>
        </authorList>
    </citation>
    <scope>NUCLEOTIDE SEQUENCE [LARGE SCALE GENOMIC DNA]</scope>
    <source>
        <strain evidence="3 4">DSM 19600</strain>
    </source>
</reference>
<dbReference type="RefSeq" id="WP_183499089.1">
    <property type="nucleotide sequence ID" value="NZ_BAABCO010000001.1"/>
</dbReference>
<comment type="similarity">
    <text evidence="1">Belongs to the Rv1128c/1148c/1588c/1702c/1945/3466 family.</text>
</comment>
<dbReference type="InterPro" id="IPR002711">
    <property type="entry name" value="HNH"/>
</dbReference>
<dbReference type="Pfam" id="PF02720">
    <property type="entry name" value="DUF222"/>
    <property type="match status" value="1"/>
</dbReference>
<dbReference type="GO" id="GO:0016787">
    <property type="term" value="F:hydrolase activity"/>
    <property type="evidence" value="ECO:0007669"/>
    <property type="project" value="UniProtKB-KW"/>
</dbReference>
<evidence type="ECO:0000256" key="1">
    <source>
        <dbReference type="ARBA" id="ARBA00023450"/>
    </source>
</evidence>
<dbReference type="InterPro" id="IPR003615">
    <property type="entry name" value="HNH_nuc"/>
</dbReference>
<gene>
    <name evidence="3" type="ORF">BKA10_001213</name>
</gene>
<dbReference type="Pfam" id="PF01844">
    <property type="entry name" value="HNH"/>
    <property type="match status" value="1"/>
</dbReference>
<dbReference type="InterPro" id="IPR003870">
    <property type="entry name" value="DUF222"/>
</dbReference>
<dbReference type="AlphaFoldDB" id="A0AA40SNI3"/>
<dbReference type="EC" id="3.1.21.-" evidence="3"/>
<dbReference type="GO" id="GO:0008270">
    <property type="term" value="F:zinc ion binding"/>
    <property type="evidence" value="ECO:0007669"/>
    <property type="project" value="InterPro"/>
</dbReference>
<feature type="domain" description="HNH nuclease" evidence="2">
    <location>
        <begin position="351"/>
        <end position="401"/>
    </location>
</feature>
<protein>
    <submittedName>
        <fullName evidence="3">5-methylcytosine-specific restriction protein A</fullName>
        <ecNumber evidence="3">3.1.21.-</ecNumber>
    </submittedName>
</protein>
<evidence type="ECO:0000313" key="4">
    <source>
        <dbReference type="Proteomes" id="UP000549113"/>
    </source>
</evidence>
<dbReference type="Proteomes" id="UP000549113">
    <property type="component" value="Unassembled WGS sequence"/>
</dbReference>
<evidence type="ECO:0000259" key="2">
    <source>
        <dbReference type="SMART" id="SM00507"/>
    </source>
</evidence>
<dbReference type="EMBL" id="JACIFH010000001">
    <property type="protein sequence ID" value="MBB4139419.1"/>
    <property type="molecule type" value="Genomic_DNA"/>
</dbReference>
<proteinExistence type="inferred from homology"/>
<evidence type="ECO:0000313" key="3">
    <source>
        <dbReference type="EMBL" id="MBB4139419.1"/>
    </source>
</evidence>
<dbReference type="GO" id="GO:0004519">
    <property type="term" value="F:endonuclease activity"/>
    <property type="evidence" value="ECO:0007669"/>
    <property type="project" value="InterPro"/>
</dbReference>
<name>A0AA40SNI3_9MICO</name>
<organism evidence="3 4">
    <name type="scientific">Microbacterium invictum</name>
    <dbReference type="NCBI Taxonomy" id="515415"/>
    <lineage>
        <taxon>Bacteria</taxon>
        <taxon>Bacillati</taxon>
        <taxon>Actinomycetota</taxon>
        <taxon>Actinomycetes</taxon>
        <taxon>Micrococcales</taxon>
        <taxon>Microbacteriaceae</taxon>
        <taxon>Microbacterium</taxon>
    </lineage>
</organism>
<dbReference type="SMART" id="SM00507">
    <property type="entry name" value="HNHc"/>
    <property type="match status" value="1"/>
</dbReference>